<keyword evidence="3" id="KW-1185">Reference proteome</keyword>
<sequence>MSEMSILNNYPLVAAMAAILISQITKIPVARFLKRPVTITLMFSTGGMPSSHSAGVTALVTAFIIQYGFDSPFTAIAGTFGILVMFDSMGVRRQSGEHGIIINELIREIHLLTKSITIGDLDKELQEEIENGTMQSSEFLGHKPIEVFFGILYGILLSILIYYIFYA</sequence>
<dbReference type="EMBL" id="FQUF01000033">
    <property type="protein sequence ID" value="SHF11724.1"/>
    <property type="molecule type" value="Genomic_DNA"/>
</dbReference>
<dbReference type="STRING" id="1121025.SAMN02745249_01850"/>
<reference evidence="3" key="1">
    <citation type="submission" date="2016-11" db="EMBL/GenBank/DDBJ databases">
        <authorList>
            <person name="Varghese N."/>
            <person name="Submissions S."/>
        </authorList>
    </citation>
    <scope>NUCLEOTIDE SEQUENCE [LARGE SCALE GENOMIC DNA]</scope>
    <source>
        <strain evidence="3">DSM 15692</strain>
    </source>
</reference>
<evidence type="ECO:0000313" key="2">
    <source>
        <dbReference type="EMBL" id="SHF11724.1"/>
    </source>
</evidence>
<dbReference type="PANTHER" id="PTHR31446:SF29">
    <property type="entry name" value="ACID PHOSPHATASE_VANADIUM-DEPENDENT HALOPEROXIDASE-RELATED PROTEIN"/>
    <property type="match status" value="1"/>
</dbReference>
<gene>
    <name evidence="2" type="ORF">SAMN02745249_01850</name>
</gene>
<keyword evidence="1" id="KW-0812">Transmembrane</keyword>
<accession>A0A1M4Z0Z6</accession>
<dbReference type="RefSeq" id="WP_327020778.1">
    <property type="nucleotide sequence ID" value="NZ_FQUF01000033.1"/>
</dbReference>
<dbReference type="Pfam" id="PF02681">
    <property type="entry name" value="DUF212"/>
    <property type="match status" value="1"/>
</dbReference>
<dbReference type="Proteomes" id="UP000184128">
    <property type="component" value="Unassembled WGS sequence"/>
</dbReference>
<keyword evidence="1" id="KW-0472">Membrane</keyword>
<dbReference type="AlphaFoldDB" id="A0A1M4Z0Z6"/>
<proteinExistence type="predicted"/>
<organism evidence="2 3">
    <name type="scientific">Atopostipes suicloacalis DSM 15692</name>
    <dbReference type="NCBI Taxonomy" id="1121025"/>
    <lineage>
        <taxon>Bacteria</taxon>
        <taxon>Bacillati</taxon>
        <taxon>Bacillota</taxon>
        <taxon>Bacilli</taxon>
        <taxon>Lactobacillales</taxon>
        <taxon>Carnobacteriaceae</taxon>
        <taxon>Atopostipes</taxon>
    </lineage>
</organism>
<keyword evidence="1" id="KW-1133">Transmembrane helix</keyword>
<dbReference type="InterPro" id="IPR003832">
    <property type="entry name" value="DUF212"/>
</dbReference>
<evidence type="ECO:0000256" key="1">
    <source>
        <dbReference type="SAM" id="Phobius"/>
    </source>
</evidence>
<feature type="transmembrane region" description="Helical" evidence="1">
    <location>
        <begin position="73"/>
        <end position="91"/>
    </location>
</feature>
<evidence type="ECO:0008006" key="4">
    <source>
        <dbReference type="Google" id="ProtNLM"/>
    </source>
</evidence>
<dbReference type="PANTHER" id="PTHR31446">
    <property type="entry name" value="ACID PHOSPHATASE/VANADIUM-DEPENDENT HALOPEROXIDASE-RELATED PROTEIN"/>
    <property type="match status" value="1"/>
</dbReference>
<feature type="transmembrane region" description="Helical" evidence="1">
    <location>
        <begin position="147"/>
        <end position="165"/>
    </location>
</feature>
<protein>
    <recommendedName>
        <fullName evidence="4">Divergent PAP2 family protein</fullName>
    </recommendedName>
</protein>
<name>A0A1M4Z0Z6_9LACT</name>
<feature type="transmembrane region" description="Helical" evidence="1">
    <location>
        <begin position="12"/>
        <end position="29"/>
    </location>
</feature>
<evidence type="ECO:0000313" key="3">
    <source>
        <dbReference type="Proteomes" id="UP000184128"/>
    </source>
</evidence>